<evidence type="ECO:0000313" key="2">
    <source>
        <dbReference type="Proteomes" id="UP001060085"/>
    </source>
</evidence>
<evidence type="ECO:0000313" key="1">
    <source>
        <dbReference type="EMBL" id="KAI5649746.1"/>
    </source>
</evidence>
<comment type="caution">
    <text evidence="1">The sequence shown here is derived from an EMBL/GenBank/DDBJ whole genome shotgun (WGS) entry which is preliminary data.</text>
</comment>
<protein>
    <submittedName>
        <fullName evidence="1">Uncharacterized protein</fullName>
    </submittedName>
</protein>
<name>A0ACB9ZPX2_CATRO</name>
<reference evidence="2" key="1">
    <citation type="journal article" date="2023" name="Nat. Plants">
        <title>Single-cell RNA sequencing provides a high-resolution roadmap for understanding the multicellular compartmentation of specialized metabolism.</title>
        <authorList>
            <person name="Sun S."/>
            <person name="Shen X."/>
            <person name="Li Y."/>
            <person name="Li Y."/>
            <person name="Wang S."/>
            <person name="Li R."/>
            <person name="Zhang H."/>
            <person name="Shen G."/>
            <person name="Guo B."/>
            <person name="Wei J."/>
            <person name="Xu J."/>
            <person name="St-Pierre B."/>
            <person name="Chen S."/>
            <person name="Sun C."/>
        </authorList>
    </citation>
    <scope>NUCLEOTIDE SEQUENCE [LARGE SCALE GENOMIC DNA]</scope>
</reference>
<dbReference type="Proteomes" id="UP001060085">
    <property type="component" value="Linkage Group LG08"/>
</dbReference>
<keyword evidence="2" id="KW-1185">Reference proteome</keyword>
<dbReference type="EMBL" id="CM044708">
    <property type="protein sequence ID" value="KAI5649746.1"/>
    <property type="molecule type" value="Genomic_DNA"/>
</dbReference>
<sequence>MHNNQWAYGNFSPHVRSYDHNSYGCYEGDRLRSRNYYNDRSYERAPRNEVRNGGNNVKIDERVHKRRGDVERYHDSYDHYENSYGRVEDKGRSMEKELGTILDDLSISLYLNPFIICHEVSFVELKLFLGSCLSHVSILGDICAISFGGGLFLLMSSMSKCLSFSCLFYEQYVVSLYPVRTLPPAVGFKSSSMFDFEVSRSSKLVSLAFSTCIMDNRNVLVLL</sequence>
<accession>A0ACB9ZPX2</accession>
<proteinExistence type="predicted"/>
<organism evidence="1 2">
    <name type="scientific">Catharanthus roseus</name>
    <name type="common">Madagascar periwinkle</name>
    <name type="synonym">Vinca rosea</name>
    <dbReference type="NCBI Taxonomy" id="4058"/>
    <lineage>
        <taxon>Eukaryota</taxon>
        <taxon>Viridiplantae</taxon>
        <taxon>Streptophyta</taxon>
        <taxon>Embryophyta</taxon>
        <taxon>Tracheophyta</taxon>
        <taxon>Spermatophyta</taxon>
        <taxon>Magnoliopsida</taxon>
        <taxon>eudicotyledons</taxon>
        <taxon>Gunneridae</taxon>
        <taxon>Pentapetalae</taxon>
        <taxon>asterids</taxon>
        <taxon>lamiids</taxon>
        <taxon>Gentianales</taxon>
        <taxon>Apocynaceae</taxon>
        <taxon>Rauvolfioideae</taxon>
        <taxon>Vinceae</taxon>
        <taxon>Catharanthinae</taxon>
        <taxon>Catharanthus</taxon>
    </lineage>
</organism>
<gene>
    <name evidence="1" type="ORF">M9H77_35751</name>
</gene>